<reference evidence="1 2" key="2">
    <citation type="journal article" date="2022" name="Mol. Ecol. Resour.">
        <title>The genomes of chicory, endive, great burdock and yacon provide insights into Asteraceae paleo-polyploidization history and plant inulin production.</title>
        <authorList>
            <person name="Fan W."/>
            <person name="Wang S."/>
            <person name="Wang H."/>
            <person name="Wang A."/>
            <person name="Jiang F."/>
            <person name="Liu H."/>
            <person name="Zhao H."/>
            <person name="Xu D."/>
            <person name="Zhang Y."/>
        </authorList>
    </citation>
    <scope>NUCLEOTIDE SEQUENCE [LARGE SCALE GENOMIC DNA]</scope>
    <source>
        <strain evidence="2">cv. Yunnan</strain>
        <tissue evidence="1">Leaves</tissue>
    </source>
</reference>
<gene>
    <name evidence="1" type="ORF">L1987_48919</name>
</gene>
<dbReference type="Proteomes" id="UP001056120">
    <property type="component" value="Linkage Group LG16"/>
</dbReference>
<sequence>MDITAFLRDNNLASPLFVLSTIFLLLLIFKQAKLVSSKNLPPGPPKLPIIGNLHQVGDRPQVSFAKLAQKFGPLISLQFVKQIVVVASSPEAAMGILKTQDRLLSSRIVPTAFQQASLIPHSLIWSECNPTWKSLRTLCRAELFSAKALEAHSRLRQEKLGNLLDFLRKQQGQVIDAEDVVFTTLFNTLSSIIFGKDLLDFKEEHGTQDELKESLRTIIEYGGRVKDLGSFFPMLERFDLHGIRKGTMKEFNKAFAYWEDIIEERRVQVNSSTWSSEQAQSFLDRMLENGFSNNQINQMVMELFIAGTNTTTSTVMWAMTELVRHKEVMSKVEEEMKKEFNSDQITNSEISKLTYLQACIKENFRLHPSVPLLLPHMAAETCEVMNYSIPKNAKIFVNVWAMGRDPKLWNDPLSFNPERFIDSKMDFKGQDFEITVMGVFFSDEDRDDGGEALPALFAEQTEEEDAPIGSLFSTLSLPPFTLLVDLSTQCGPSSRGGVSLFLMFSSHGCCEISIFQMLLNSFLRDNNLASPLFVLSTIFLLLLIFKQAKLVSSKNLPPGPPKLPIIGNLHQVGDRPHVSFAKLAQKFGPLISLQFGKQIVVVASSPEVAMGILKTQDRLLSSRIVPTAFQQASLIPHSLIWSECNPTWKSLRTLCRAELFSAKALEAHSRFRQEKLGNLLDFLRSKQGQVIDAEDVVFTTLFNTLSSIIFGKDLLDFKDEHGTQDELKESLRTIIKYGGRVKDLGSFFPMLERFDLHGIRKGTMKEFNKAFAYWEDIIEERRVLVNSSTWSSDQAQSFLDRMLENGFSNNQINQMVMELFVAGTNTTTSTVMWAMTELVKHKEVMSKIEEEMKKELNSEQITSSQLSKLPYLQACIKENFRLHPPVPLLLPHMAAETCEVMNYSIPKNAKIFVNVWAMGRDSKLSDNPLSFNPERFIDSKLDFKGQDFELLPFGSGRRICPGLPSGIKSVEFILATLIREFDWALPNGEDPSKHDMDDKFGIALKRKTPLKLIFKQKQAYEHA</sequence>
<reference evidence="2" key="1">
    <citation type="journal article" date="2022" name="Mol. Ecol. Resour.">
        <title>The genomes of chicory, endive, great burdock and yacon provide insights into Asteraceae palaeo-polyploidization history and plant inulin production.</title>
        <authorList>
            <person name="Fan W."/>
            <person name="Wang S."/>
            <person name="Wang H."/>
            <person name="Wang A."/>
            <person name="Jiang F."/>
            <person name="Liu H."/>
            <person name="Zhao H."/>
            <person name="Xu D."/>
            <person name="Zhang Y."/>
        </authorList>
    </citation>
    <scope>NUCLEOTIDE SEQUENCE [LARGE SCALE GENOMIC DNA]</scope>
    <source>
        <strain evidence="2">cv. Yunnan</strain>
    </source>
</reference>
<evidence type="ECO:0000313" key="1">
    <source>
        <dbReference type="EMBL" id="KAI3774367.1"/>
    </source>
</evidence>
<proteinExistence type="predicted"/>
<organism evidence="1 2">
    <name type="scientific">Smallanthus sonchifolius</name>
    <dbReference type="NCBI Taxonomy" id="185202"/>
    <lineage>
        <taxon>Eukaryota</taxon>
        <taxon>Viridiplantae</taxon>
        <taxon>Streptophyta</taxon>
        <taxon>Embryophyta</taxon>
        <taxon>Tracheophyta</taxon>
        <taxon>Spermatophyta</taxon>
        <taxon>Magnoliopsida</taxon>
        <taxon>eudicotyledons</taxon>
        <taxon>Gunneridae</taxon>
        <taxon>Pentapetalae</taxon>
        <taxon>asterids</taxon>
        <taxon>campanulids</taxon>
        <taxon>Asterales</taxon>
        <taxon>Asteraceae</taxon>
        <taxon>Asteroideae</taxon>
        <taxon>Heliantheae alliance</taxon>
        <taxon>Millerieae</taxon>
        <taxon>Smallanthus</taxon>
    </lineage>
</organism>
<dbReference type="EMBL" id="CM042033">
    <property type="protein sequence ID" value="KAI3774367.1"/>
    <property type="molecule type" value="Genomic_DNA"/>
</dbReference>
<name>A0ACB9FTB9_9ASTR</name>
<protein>
    <submittedName>
        <fullName evidence="1">Uncharacterized protein</fullName>
    </submittedName>
</protein>
<accession>A0ACB9FTB9</accession>
<keyword evidence="2" id="KW-1185">Reference proteome</keyword>
<evidence type="ECO:0000313" key="2">
    <source>
        <dbReference type="Proteomes" id="UP001056120"/>
    </source>
</evidence>
<comment type="caution">
    <text evidence="1">The sequence shown here is derived from an EMBL/GenBank/DDBJ whole genome shotgun (WGS) entry which is preliminary data.</text>
</comment>